<proteinExistence type="predicted"/>
<feature type="chain" id="PRO_5020371850" evidence="1">
    <location>
        <begin position="17"/>
        <end position="66"/>
    </location>
</feature>
<keyword evidence="1" id="KW-0732">Signal</keyword>
<reference evidence="2 3" key="2">
    <citation type="journal article" date="2019" name="G3 (Bethesda)">
        <title>Hybrid Assembly of the Genome of the Entomopathogenic Nematode Steinernema carpocapsae Identifies the X-Chromosome.</title>
        <authorList>
            <person name="Serra L."/>
            <person name="Macchietto M."/>
            <person name="Macias-Munoz A."/>
            <person name="McGill C.J."/>
            <person name="Rodriguez I.M."/>
            <person name="Rodriguez B."/>
            <person name="Murad R."/>
            <person name="Mortazavi A."/>
        </authorList>
    </citation>
    <scope>NUCLEOTIDE SEQUENCE [LARGE SCALE GENOMIC DNA]</scope>
    <source>
        <strain evidence="2 3">ALL</strain>
    </source>
</reference>
<name>A0A4U8V378_STECR</name>
<reference evidence="2 3" key="1">
    <citation type="journal article" date="2015" name="Genome Biol.">
        <title>Comparative genomics of Steinernema reveals deeply conserved gene regulatory networks.</title>
        <authorList>
            <person name="Dillman A.R."/>
            <person name="Macchietto M."/>
            <person name="Porter C.F."/>
            <person name="Rogers A."/>
            <person name="Williams B."/>
            <person name="Antoshechkin I."/>
            <person name="Lee M.M."/>
            <person name="Goodwin Z."/>
            <person name="Lu X."/>
            <person name="Lewis E.E."/>
            <person name="Goodrich-Blair H."/>
            <person name="Stock S.P."/>
            <person name="Adams B.J."/>
            <person name="Sternberg P.W."/>
            <person name="Mortazavi A."/>
        </authorList>
    </citation>
    <scope>NUCLEOTIDE SEQUENCE [LARGE SCALE GENOMIC DNA]</scope>
    <source>
        <strain evidence="2 3">ALL</strain>
    </source>
</reference>
<dbReference type="EMBL" id="CM016762">
    <property type="protein sequence ID" value="TMS39759.1"/>
    <property type="molecule type" value="Genomic_DNA"/>
</dbReference>
<accession>A0A4U8V378</accession>
<feature type="signal peptide" evidence="1">
    <location>
        <begin position="1"/>
        <end position="16"/>
    </location>
</feature>
<keyword evidence="3" id="KW-1185">Reference proteome</keyword>
<evidence type="ECO:0000313" key="3">
    <source>
        <dbReference type="Proteomes" id="UP000298663"/>
    </source>
</evidence>
<sequence length="66" mass="7185">MKVLLLIVAMACLVMGGPIAKVDVLNDQCATCNPCGSTQWFQVCLDCCRQYDMGVGRFGDKVVQVK</sequence>
<dbReference type="Proteomes" id="UP000298663">
    <property type="component" value="Chromosome X"/>
</dbReference>
<evidence type="ECO:0000256" key="1">
    <source>
        <dbReference type="SAM" id="SignalP"/>
    </source>
</evidence>
<dbReference type="AlphaFoldDB" id="A0A4U8V378"/>
<organism evidence="2 3">
    <name type="scientific">Steinernema carpocapsae</name>
    <name type="common">Entomopathogenic nematode</name>
    <dbReference type="NCBI Taxonomy" id="34508"/>
    <lineage>
        <taxon>Eukaryota</taxon>
        <taxon>Metazoa</taxon>
        <taxon>Ecdysozoa</taxon>
        <taxon>Nematoda</taxon>
        <taxon>Chromadorea</taxon>
        <taxon>Rhabditida</taxon>
        <taxon>Tylenchina</taxon>
        <taxon>Panagrolaimomorpha</taxon>
        <taxon>Strongyloidoidea</taxon>
        <taxon>Steinernematidae</taxon>
        <taxon>Steinernema</taxon>
    </lineage>
</organism>
<evidence type="ECO:0000313" key="2">
    <source>
        <dbReference type="EMBL" id="TMS39759.1"/>
    </source>
</evidence>
<protein>
    <submittedName>
        <fullName evidence="2">Uncharacterized protein</fullName>
    </submittedName>
</protein>
<gene>
    <name evidence="2" type="ORF">L596_006240</name>
</gene>